<sequence length="157" mass="17572">MYPSGTDDSISRLVAEYSPMLLRLACTRLHSPADAEDAVQEAFLRLLTASPRFRDAQHEKAWLIRTTLHRAADIQRAAARKNVPLEEAAGVQTEESGLLAAVRSLPEKYSAVLYLHYYEGYSIKEIAKLLGVPAPTVGTRLARGRERLRRLIKEEIS</sequence>
<dbReference type="GO" id="GO:0003677">
    <property type="term" value="F:DNA binding"/>
    <property type="evidence" value="ECO:0007669"/>
    <property type="project" value="InterPro"/>
</dbReference>
<evidence type="ECO:0000259" key="6">
    <source>
        <dbReference type="Pfam" id="PF08281"/>
    </source>
</evidence>
<accession>A0A810QH34</accession>
<organism evidence="7 8">
    <name type="scientific">Pusillibacter faecalis</name>
    <dbReference type="NCBI Taxonomy" id="2714358"/>
    <lineage>
        <taxon>Bacteria</taxon>
        <taxon>Bacillati</taxon>
        <taxon>Bacillota</taxon>
        <taxon>Clostridia</taxon>
        <taxon>Eubacteriales</taxon>
        <taxon>Oscillospiraceae</taxon>
        <taxon>Pusillibacter</taxon>
    </lineage>
</organism>
<keyword evidence="3" id="KW-0731">Sigma factor</keyword>
<evidence type="ECO:0000256" key="2">
    <source>
        <dbReference type="ARBA" id="ARBA00023015"/>
    </source>
</evidence>
<evidence type="ECO:0000256" key="3">
    <source>
        <dbReference type="ARBA" id="ARBA00023082"/>
    </source>
</evidence>
<keyword evidence="2" id="KW-0805">Transcription regulation</keyword>
<dbReference type="Pfam" id="PF04542">
    <property type="entry name" value="Sigma70_r2"/>
    <property type="match status" value="1"/>
</dbReference>
<keyword evidence="7" id="KW-0240">DNA-directed RNA polymerase</keyword>
<dbReference type="InterPro" id="IPR014284">
    <property type="entry name" value="RNA_pol_sigma-70_dom"/>
</dbReference>
<dbReference type="NCBIfam" id="TIGR02937">
    <property type="entry name" value="sigma70-ECF"/>
    <property type="match status" value="1"/>
</dbReference>
<dbReference type="Gene3D" id="1.10.10.10">
    <property type="entry name" value="Winged helix-like DNA-binding domain superfamily/Winged helix DNA-binding domain"/>
    <property type="match status" value="1"/>
</dbReference>
<evidence type="ECO:0000313" key="7">
    <source>
        <dbReference type="EMBL" id="BCK84841.1"/>
    </source>
</evidence>
<dbReference type="Proteomes" id="UP000679848">
    <property type="component" value="Chromosome"/>
</dbReference>
<dbReference type="GO" id="GO:0016987">
    <property type="term" value="F:sigma factor activity"/>
    <property type="evidence" value="ECO:0007669"/>
    <property type="project" value="UniProtKB-KW"/>
</dbReference>
<proteinExistence type="inferred from homology"/>
<evidence type="ECO:0000256" key="1">
    <source>
        <dbReference type="ARBA" id="ARBA00010641"/>
    </source>
</evidence>
<dbReference type="InterPro" id="IPR036388">
    <property type="entry name" value="WH-like_DNA-bd_sf"/>
</dbReference>
<dbReference type="Pfam" id="PF08281">
    <property type="entry name" value="Sigma70_r4_2"/>
    <property type="match status" value="1"/>
</dbReference>
<evidence type="ECO:0000313" key="8">
    <source>
        <dbReference type="Proteomes" id="UP000679848"/>
    </source>
</evidence>
<dbReference type="GO" id="GO:0000428">
    <property type="term" value="C:DNA-directed RNA polymerase complex"/>
    <property type="evidence" value="ECO:0007669"/>
    <property type="project" value="UniProtKB-KW"/>
</dbReference>
<dbReference type="CDD" id="cd06171">
    <property type="entry name" value="Sigma70_r4"/>
    <property type="match status" value="1"/>
</dbReference>
<reference evidence="7" key="1">
    <citation type="submission" date="2020-09" db="EMBL/GenBank/DDBJ databases">
        <title>New species isolated from human feces.</title>
        <authorList>
            <person name="Kitahara M."/>
            <person name="Shigeno Y."/>
            <person name="Shime M."/>
            <person name="Matsumoto Y."/>
            <person name="Nakamura S."/>
            <person name="Motooka D."/>
            <person name="Fukuoka S."/>
            <person name="Nishikawa H."/>
            <person name="Benno Y."/>
        </authorList>
    </citation>
    <scope>NUCLEOTIDE SEQUENCE</scope>
    <source>
        <strain evidence="7">MM59</strain>
    </source>
</reference>
<dbReference type="InterPro" id="IPR013325">
    <property type="entry name" value="RNA_pol_sigma_r2"/>
</dbReference>
<feature type="domain" description="RNA polymerase sigma-70 region 2" evidence="5">
    <location>
        <begin position="13"/>
        <end position="80"/>
    </location>
</feature>
<dbReference type="RefSeq" id="WP_213543316.1">
    <property type="nucleotide sequence ID" value="NZ_AP023420.1"/>
</dbReference>
<dbReference type="InterPro" id="IPR013249">
    <property type="entry name" value="RNA_pol_sigma70_r4_t2"/>
</dbReference>
<gene>
    <name evidence="7" type="ORF">MM59RIKEN_21600</name>
</gene>
<dbReference type="SUPFAM" id="SSF88659">
    <property type="entry name" value="Sigma3 and sigma4 domains of RNA polymerase sigma factors"/>
    <property type="match status" value="1"/>
</dbReference>
<dbReference type="InterPro" id="IPR013324">
    <property type="entry name" value="RNA_pol_sigma_r3/r4-like"/>
</dbReference>
<dbReference type="GO" id="GO:0006352">
    <property type="term" value="P:DNA-templated transcription initiation"/>
    <property type="evidence" value="ECO:0007669"/>
    <property type="project" value="InterPro"/>
</dbReference>
<dbReference type="PANTHER" id="PTHR43133:SF60">
    <property type="entry name" value="RNA POLYMERASE SIGMA FACTOR SIGV"/>
    <property type="match status" value="1"/>
</dbReference>
<dbReference type="InterPro" id="IPR007627">
    <property type="entry name" value="RNA_pol_sigma70_r2"/>
</dbReference>
<keyword evidence="4" id="KW-0804">Transcription</keyword>
<dbReference type="SUPFAM" id="SSF88946">
    <property type="entry name" value="Sigma2 domain of RNA polymerase sigma factors"/>
    <property type="match status" value="1"/>
</dbReference>
<dbReference type="InterPro" id="IPR039425">
    <property type="entry name" value="RNA_pol_sigma-70-like"/>
</dbReference>
<dbReference type="KEGG" id="pfaa:MM59RIKEN_21600"/>
<comment type="similarity">
    <text evidence="1">Belongs to the sigma-70 factor family. ECF subfamily.</text>
</comment>
<evidence type="ECO:0000259" key="5">
    <source>
        <dbReference type="Pfam" id="PF04542"/>
    </source>
</evidence>
<name>A0A810QH34_9FIRM</name>
<evidence type="ECO:0000256" key="4">
    <source>
        <dbReference type="ARBA" id="ARBA00023163"/>
    </source>
</evidence>
<feature type="domain" description="RNA polymerase sigma factor 70 region 4 type 2" evidence="6">
    <location>
        <begin position="98"/>
        <end position="148"/>
    </location>
</feature>
<dbReference type="AlphaFoldDB" id="A0A810QH34"/>
<dbReference type="EMBL" id="AP023420">
    <property type="protein sequence ID" value="BCK84841.1"/>
    <property type="molecule type" value="Genomic_DNA"/>
</dbReference>
<keyword evidence="8" id="KW-1185">Reference proteome</keyword>
<dbReference type="Gene3D" id="1.10.1740.10">
    <property type="match status" value="1"/>
</dbReference>
<protein>
    <submittedName>
        <fullName evidence="7">DNA-directed RNA polymerase sigma-70 factor</fullName>
    </submittedName>
</protein>
<dbReference type="PANTHER" id="PTHR43133">
    <property type="entry name" value="RNA POLYMERASE ECF-TYPE SIGMA FACTO"/>
    <property type="match status" value="1"/>
</dbReference>